<proteinExistence type="predicted"/>
<dbReference type="Proteomes" id="UP001057402">
    <property type="component" value="Chromosome 3"/>
</dbReference>
<evidence type="ECO:0000313" key="1">
    <source>
        <dbReference type="EMBL" id="KAI4381929.1"/>
    </source>
</evidence>
<comment type="caution">
    <text evidence="1">The sequence shown here is derived from an EMBL/GenBank/DDBJ whole genome shotgun (WGS) entry which is preliminary data.</text>
</comment>
<reference evidence="2" key="1">
    <citation type="journal article" date="2023" name="Front. Plant Sci.">
        <title>Chromosomal-level genome assembly of Melastoma candidum provides insights into trichome evolution.</title>
        <authorList>
            <person name="Zhong Y."/>
            <person name="Wu W."/>
            <person name="Sun C."/>
            <person name="Zou P."/>
            <person name="Liu Y."/>
            <person name="Dai S."/>
            <person name="Zhou R."/>
        </authorList>
    </citation>
    <scope>NUCLEOTIDE SEQUENCE [LARGE SCALE GENOMIC DNA]</scope>
</reference>
<organism evidence="1 2">
    <name type="scientific">Melastoma candidum</name>
    <dbReference type="NCBI Taxonomy" id="119954"/>
    <lineage>
        <taxon>Eukaryota</taxon>
        <taxon>Viridiplantae</taxon>
        <taxon>Streptophyta</taxon>
        <taxon>Embryophyta</taxon>
        <taxon>Tracheophyta</taxon>
        <taxon>Spermatophyta</taxon>
        <taxon>Magnoliopsida</taxon>
        <taxon>eudicotyledons</taxon>
        <taxon>Gunneridae</taxon>
        <taxon>Pentapetalae</taxon>
        <taxon>rosids</taxon>
        <taxon>malvids</taxon>
        <taxon>Myrtales</taxon>
        <taxon>Melastomataceae</taxon>
        <taxon>Melastomatoideae</taxon>
        <taxon>Melastomateae</taxon>
        <taxon>Melastoma</taxon>
    </lineage>
</organism>
<evidence type="ECO:0000313" key="2">
    <source>
        <dbReference type="Proteomes" id="UP001057402"/>
    </source>
</evidence>
<name>A0ACB9RSQ0_9MYRT</name>
<protein>
    <submittedName>
        <fullName evidence="1">Uncharacterized protein</fullName>
    </submittedName>
</protein>
<keyword evidence="2" id="KW-1185">Reference proteome</keyword>
<sequence length="122" mass="13391">MLREFTFSREILRSGADGHTKYAATRRETTHAMAMIHNLRDKNANRWGVEAKWMGSRRSRNGVVGGNANLGVENPIEGGLSTRLAMCYGYKYGMGEGGTLLPLCVKDGEEVSFPSLASANYC</sequence>
<dbReference type="EMBL" id="CM042882">
    <property type="protein sequence ID" value="KAI4381929.1"/>
    <property type="molecule type" value="Genomic_DNA"/>
</dbReference>
<accession>A0ACB9RSQ0</accession>
<gene>
    <name evidence="1" type="ORF">MLD38_007946</name>
</gene>